<evidence type="ECO:0000259" key="1">
    <source>
        <dbReference type="PROSITE" id="PS50181"/>
    </source>
</evidence>
<keyword evidence="3" id="KW-1185">Reference proteome</keyword>
<dbReference type="SMART" id="SM00256">
    <property type="entry name" value="FBOX"/>
    <property type="match status" value="1"/>
</dbReference>
<dbReference type="EMBL" id="ML993846">
    <property type="protein sequence ID" value="KAF2206048.1"/>
    <property type="molecule type" value="Genomic_DNA"/>
</dbReference>
<accession>A0A9P4N091</accession>
<reference evidence="2" key="1">
    <citation type="journal article" date="2020" name="Stud. Mycol.">
        <title>101 Dothideomycetes genomes: a test case for predicting lifestyles and emergence of pathogens.</title>
        <authorList>
            <person name="Haridas S."/>
            <person name="Albert R."/>
            <person name="Binder M."/>
            <person name="Bloem J."/>
            <person name="Labutti K."/>
            <person name="Salamov A."/>
            <person name="Andreopoulos B."/>
            <person name="Baker S."/>
            <person name="Barry K."/>
            <person name="Bills G."/>
            <person name="Bluhm B."/>
            <person name="Cannon C."/>
            <person name="Castanera R."/>
            <person name="Culley D."/>
            <person name="Daum C."/>
            <person name="Ezra D."/>
            <person name="Gonzalez J."/>
            <person name="Henrissat B."/>
            <person name="Kuo A."/>
            <person name="Liang C."/>
            <person name="Lipzen A."/>
            <person name="Lutzoni F."/>
            <person name="Magnuson J."/>
            <person name="Mondo S."/>
            <person name="Nolan M."/>
            <person name="Ohm R."/>
            <person name="Pangilinan J."/>
            <person name="Park H.-J."/>
            <person name="Ramirez L."/>
            <person name="Alfaro M."/>
            <person name="Sun H."/>
            <person name="Tritt A."/>
            <person name="Yoshinaga Y."/>
            <person name="Zwiers L.-H."/>
            <person name="Turgeon B."/>
            <person name="Goodwin S."/>
            <person name="Spatafora J."/>
            <person name="Crous P."/>
            <person name="Grigoriev I."/>
        </authorList>
    </citation>
    <scope>NUCLEOTIDE SEQUENCE</scope>
    <source>
        <strain evidence="2">ATCC 74209</strain>
    </source>
</reference>
<dbReference type="SUPFAM" id="SSF81383">
    <property type="entry name" value="F-box domain"/>
    <property type="match status" value="1"/>
</dbReference>
<dbReference type="PANTHER" id="PTHR13252:SF9">
    <property type="entry name" value="F-BOX ONLY PROTEIN 28"/>
    <property type="match status" value="1"/>
</dbReference>
<dbReference type="Gene3D" id="1.20.1280.50">
    <property type="match status" value="1"/>
</dbReference>
<dbReference type="InterPro" id="IPR001810">
    <property type="entry name" value="F-box_dom"/>
</dbReference>
<feature type="domain" description="F-box" evidence="1">
    <location>
        <begin position="1"/>
        <end position="44"/>
    </location>
</feature>
<gene>
    <name evidence="2" type="ORF">GQ43DRAFT_467585</name>
</gene>
<dbReference type="PROSITE" id="PS50181">
    <property type="entry name" value="FBOX"/>
    <property type="match status" value="1"/>
</dbReference>
<dbReference type="InterPro" id="IPR036047">
    <property type="entry name" value="F-box-like_dom_sf"/>
</dbReference>
<sequence length="617" mass="68791">MDALPDEILLHILSYLEAADVVTLQQVSRQFLNVARDKTLWKQLCFEHSVTETRRRRQLLFSSMEPRLVQLVQALSSITSRPTNGHVSDMSDTETQVEVNEAQTNCAFLASWDPTCPGEDVNFYQDFIQRHASLTVSWFERARYGRSDDNLHHTATGMGIFFDDRGVANKLVAPLEDGSIGIWDAFGSTGRQGNIIARSAVGLLTNKGPELDYKTRVNQSQSIMTETDAVECVSIDNQQKKGFFAVQNVLNEVDLQTLQIVSRTSYPFPITALSEAAHPTPLTVGTNWTLHLHDTRKPPSFPSSITHCELISGNPTNSLQTGDFGGHASLSQPGPLSILHLPTTREWGGNGDIWVGGRFTSFLNYDRRFFPRLRGTVHSGAKLSCLTALPHPFIPLDVRLTKPYPPPGLLREVKSVSGCTIIAAGEYKGKGSLELYSVAKDPSRSISCSHSSRMDQNTFYQNRQTASSSKLLSVVPHGTRLVFSDGDGNLKWVERDGFTPVRQCNINNIASSNQREQLEQGDIVRKISPTINPSLLDRSYANIPLGMDNLLVWTGDGRLGMVGFGKEPVFKAQEMDEIALEAREKKTMEKERQYGAEMRRALERQAMELRWMRGYGL</sequence>
<dbReference type="Pfam" id="PF12937">
    <property type="entry name" value="F-box-like"/>
    <property type="match status" value="1"/>
</dbReference>
<proteinExistence type="predicted"/>
<evidence type="ECO:0000313" key="3">
    <source>
        <dbReference type="Proteomes" id="UP000799536"/>
    </source>
</evidence>
<protein>
    <recommendedName>
        <fullName evidence="1">F-box domain-containing protein</fullName>
    </recommendedName>
</protein>
<dbReference type="InterPro" id="IPR039719">
    <property type="entry name" value="FBXO28"/>
</dbReference>
<dbReference type="OrthoDB" id="3219396at2759"/>
<name>A0A9P4N091_9PLEO</name>
<dbReference type="GO" id="GO:0000209">
    <property type="term" value="P:protein polyubiquitination"/>
    <property type="evidence" value="ECO:0007669"/>
    <property type="project" value="TreeGrafter"/>
</dbReference>
<dbReference type="PANTHER" id="PTHR13252">
    <property type="entry name" value="F-BOX ONLY PROTEIN 28"/>
    <property type="match status" value="1"/>
</dbReference>
<dbReference type="Proteomes" id="UP000799536">
    <property type="component" value="Unassembled WGS sequence"/>
</dbReference>
<organism evidence="2 3">
    <name type="scientific">Delitschia confertaspora ATCC 74209</name>
    <dbReference type="NCBI Taxonomy" id="1513339"/>
    <lineage>
        <taxon>Eukaryota</taxon>
        <taxon>Fungi</taxon>
        <taxon>Dikarya</taxon>
        <taxon>Ascomycota</taxon>
        <taxon>Pezizomycotina</taxon>
        <taxon>Dothideomycetes</taxon>
        <taxon>Pleosporomycetidae</taxon>
        <taxon>Pleosporales</taxon>
        <taxon>Delitschiaceae</taxon>
        <taxon>Delitschia</taxon>
    </lineage>
</organism>
<comment type="caution">
    <text evidence="2">The sequence shown here is derived from an EMBL/GenBank/DDBJ whole genome shotgun (WGS) entry which is preliminary data.</text>
</comment>
<dbReference type="AlphaFoldDB" id="A0A9P4N091"/>
<evidence type="ECO:0000313" key="2">
    <source>
        <dbReference type="EMBL" id="KAF2206048.1"/>
    </source>
</evidence>